<keyword evidence="5 6" id="KW-0472">Membrane</keyword>
<organism evidence="8 9">
    <name type="scientific">Hydrogenophaga borbori</name>
    <dbReference type="NCBI Taxonomy" id="2294117"/>
    <lineage>
        <taxon>Bacteria</taxon>
        <taxon>Pseudomonadati</taxon>
        <taxon>Pseudomonadota</taxon>
        <taxon>Betaproteobacteria</taxon>
        <taxon>Burkholderiales</taxon>
        <taxon>Comamonadaceae</taxon>
        <taxon>Hydrogenophaga</taxon>
    </lineage>
</organism>
<evidence type="ECO:0000256" key="5">
    <source>
        <dbReference type="ARBA" id="ARBA00023136"/>
    </source>
</evidence>
<dbReference type="PANTHER" id="PTHR43124:SF3">
    <property type="entry name" value="CHLORAMPHENICOL EFFLUX PUMP RV0191"/>
    <property type="match status" value="1"/>
</dbReference>
<proteinExistence type="predicted"/>
<evidence type="ECO:0000313" key="9">
    <source>
        <dbReference type="Proteomes" id="UP000261931"/>
    </source>
</evidence>
<feature type="transmembrane region" description="Helical" evidence="6">
    <location>
        <begin position="133"/>
        <end position="152"/>
    </location>
</feature>
<evidence type="ECO:0000256" key="3">
    <source>
        <dbReference type="ARBA" id="ARBA00022692"/>
    </source>
</evidence>
<dbReference type="InterPro" id="IPR036259">
    <property type="entry name" value="MFS_trans_sf"/>
</dbReference>
<dbReference type="GO" id="GO:0005886">
    <property type="term" value="C:plasma membrane"/>
    <property type="evidence" value="ECO:0007669"/>
    <property type="project" value="UniProtKB-SubCell"/>
</dbReference>
<dbReference type="AlphaFoldDB" id="A0A372EFZ3"/>
<dbReference type="RefSeq" id="WP_116960433.1">
    <property type="nucleotide sequence ID" value="NZ_QVLS01000012.1"/>
</dbReference>
<keyword evidence="9" id="KW-1185">Reference proteome</keyword>
<dbReference type="Pfam" id="PF07690">
    <property type="entry name" value="MFS_1"/>
    <property type="match status" value="1"/>
</dbReference>
<feature type="transmembrane region" description="Helical" evidence="6">
    <location>
        <begin position="210"/>
        <end position="229"/>
    </location>
</feature>
<comment type="subcellular location">
    <subcellularLocation>
        <location evidence="1">Cell membrane</location>
        <topology evidence="1">Multi-pass membrane protein</topology>
    </subcellularLocation>
</comment>
<protein>
    <submittedName>
        <fullName evidence="8">MFS transporter</fullName>
    </submittedName>
</protein>
<evidence type="ECO:0000313" key="8">
    <source>
        <dbReference type="EMBL" id="RFP77216.1"/>
    </source>
</evidence>
<evidence type="ECO:0000256" key="2">
    <source>
        <dbReference type="ARBA" id="ARBA00022475"/>
    </source>
</evidence>
<feature type="transmembrane region" description="Helical" evidence="6">
    <location>
        <begin position="98"/>
        <end position="121"/>
    </location>
</feature>
<evidence type="ECO:0000259" key="7">
    <source>
        <dbReference type="PROSITE" id="PS50850"/>
    </source>
</evidence>
<dbReference type="InterPro" id="IPR011701">
    <property type="entry name" value="MFS"/>
</dbReference>
<keyword evidence="2" id="KW-1003">Cell membrane</keyword>
<accession>A0A372EFZ3</accession>
<name>A0A372EFZ3_9BURK</name>
<dbReference type="EMBL" id="QVLS01000012">
    <property type="protein sequence ID" value="RFP77216.1"/>
    <property type="molecule type" value="Genomic_DNA"/>
</dbReference>
<feature type="transmembrane region" description="Helical" evidence="6">
    <location>
        <begin position="235"/>
        <end position="258"/>
    </location>
</feature>
<evidence type="ECO:0000256" key="1">
    <source>
        <dbReference type="ARBA" id="ARBA00004651"/>
    </source>
</evidence>
<dbReference type="PROSITE" id="PS50850">
    <property type="entry name" value="MFS"/>
    <property type="match status" value="1"/>
</dbReference>
<comment type="caution">
    <text evidence="8">The sequence shown here is derived from an EMBL/GenBank/DDBJ whole genome shotgun (WGS) entry which is preliminary data.</text>
</comment>
<evidence type="ECO:0000256" key="4">
    <source>
        <dbReference type="ARBA" id="ARBA00022989"/>
    </source>
</evidence>
<evidence type="ECO:0000256" key="6">
    <source>
        <dbReference type="SAM" id="Phobius"/>
    </source>
</evidence>
<dbReference type="Proteomes" id="UP000261931">
    <property type="component" value="Unassembled WGS sequence"/>
</dbReference>
<gene>
    <name evidence="8" type="ORF">DY262_17820</name>
</gene>
<dbReference type="PANTHER" id="PTHR43124">
    <property type="entry name" value="PURINE EFFLUX PUMP PBUE"/>
    <property type="match status" value="1"/>
</dbReference>
<feature type="domain" description="Major facilitator superfamily (MFS) profile" evidence="7">
    <location>
        <begin position="7"/>
        <end position="386"/>
    </location>
</feature>
<feature type="transmembrane region" description="Helical" evidence="6">
    <location>
        <begin position="44"/>
        <end position="62"/>
    </location>
</feature>
<dbReference type="SUPFAM" id="SSF103473">
    <property type="entry name" value="MFS general substrate transporter"/>
    <property type="match status" value="1"/>
</dbReference>
<dbReference type="InterPro" id="IPR020846">
    <property type="entry name" value="MFS_dom"/>
</dbReference>
<sequence length="390" mass="40127">MASNTPLVLRLGTAQTLAWASSYYLPAILARPMAEGAGVSEGMVWTAFSAALLLSAAIGPFAGRAIDRFGGRPVLVASNLVFAAGLGLLSLADGPAPLFAGWLLIGVAMGGGLYEAAFSALVRLQGEAARDAITGITLLAGLASTLGWPLSGWMEAQWGWRGACLGWAALHLLLGLPLNARLPRALALPPPRPHSDGQETGAPPRAPRHVAWVLAYVFAATWFVSTALASHLPAMLMASGLSLAGALAVGALVGPAQVAGRLLEFGGLRRFHPLVSARVAAAMHPAGVLVWMAAGAVAAPVFAMLHGLGNGILTIAKGTLPLAYFGPVGYGRRQGWIVAPSRVAQAFAPLLFGALVERWGAQALWVSGALVASALLCLLWLHPSPATPRA</sequence>
<keyword evidence="3 6" id="KW-0812">Transmembrane</keyword>
<dbReference type="Gene3D" id="1.20.1250.20">
    <property type="entry name" value="MFS general substrate transporter like domains"/>
    <property type="match status" value="1"/>
</dbReference>
<feature type="transmembrane region" description="Helical" evidence="6">
    <location>
        <begin position="158"/>
        <end position="178"/>
    </location>
</feature>
<feature type="transmembrane region" description="Helical" evidence="6">
    <location>
        <begin position="279"/>
        <end position="302"/>
    </location>
</feature>
<reference evidence="8 9" key="1">
    <citation type="submission" date="2018-08" db="EMBL/GenBank/DDBJ databases">
        <title>Hydrogenophaga sp. LA-38 isolated from sludge.</title>
        <authorList>
            <person name="Im W.-T."/>
        </authorList>
    </citation>
    <scope>NUCLEOTIDE SEQUENCE [LARGE SCALE GENOMIC DNA]</scope>
    <source>
        <strain evidence="8 9">LA-38</strain>
    </source>
</reference>
<dbReference type="InterPro" id="IPR050189">
    <property type="entry name" value="MFS_Efflux_Transporters"/>
</dbReference>
<dbReference type="GO" id="GO:0022857">
    <property type="term" value="F:transmembrane transporter activity"/>
    <property type="evidence" value="ECO:0007669"/>
    <property type="project" value="InterPro"/>
</dbReference>
<feature type="transmembrane region" description="Helical" evidence="6">
    <location>
        <begin position="362"/>
        <end position="381"/>
    </location>
</feature>
<keyword evidence="4 6" id="KW-1133">Transmembrane helix</keyword>
<feature type="transmembrane region" description="Helical" evidence="6">
    <location>
        <begin position="74"/>
        <end position="92"/>
    </location>
</feature>